<proteinExistence type="inferred from homology"/>
<dbReference type="AlphaFoldDB" id="V4KTX6"/>
<dbReference type="Proteomes" id="UP000030689">
    <property type="component" value="Unassembled WGS sequence"/>
</dbReference>
<feature type="compositionally biased region" description="Basic and acidic residues" evidence="3">
    <location>
        <begin position="219"/>
        <end position="242"/>
    </location>
</feature>
<dbReference type="EMBL" id="KI517683">
    <property type="protein sequence ID" value="ESQ34754.1"/>
    <property type="molecule type" value="Genomic_DNA"/>
</dbReference>
<evidence type="ECO:0000256" key="1">
    <source>
        <dbReference type="ARBA" id="ARBA00008403"/>
    </source>
</evidence>
<accession>V4KTX6</accession>
<dbReference type="Gramene" id="ESQ34754">
    <property type="protein sequence ID" value="ESQ34754"/>
    <property type="gene ID" value="EUTSA_v10008313mg"/>
</dbReference>
<evidence type="ECO:0000313" key="4">
    <source>
        <dbReference type="EMBL" id="ESQ34754.1"/>
    </source>
</evidence>
<organism evidence="4 5">
    <name type="scientific">Eutrema salsugineum</name>
    <name type="common">Saltwater cress</name>
    <name type="synonym">Sisymbrium salsugineum</name>
    <dbReference type="NCBI Taxonomy" id="72664"/>
    <lineage>
        <taxon>Eukaryota</taxon>
        <taxon>Viridiplantae</taxon>
        <taxon>Streptophyta</taxon>
        <taxon>Embryophyta</taxon>
        <taxon>Tracheophyta</taxon>
        <taxon>Spermatophyta</taxon>
        <taxon>Magnoliopsida</taxon>
        <taxon>eudicotyledons</taxon>
        <taxon>Gunneridae</taxon>
        <taxon>Pentapetalae</taxon>
        <taxon>rosids</taxon>
        <taxon>malvids</taxon>
        <taxon>Brassicales</taxon>
        <taxon>Brassicaceae</taxon>
        <taxon>Eutremeae</taxon>
        <taxon>Eutrema</taxon>
    </lineage>
</organism>
<dbReference type="PROSITE" id="PS00823">
    <property type="entry name" value="DEHYDRIN_2"/>
    <property type="match status" value="1"/>
</dbReference>
<dbReference type="eggNOG" id="ENOG502SRR2">
    <property type="taxonomic scope" value="Eukaryota"/>
</dbReference>
<evidence type="ECO:0000256" key="2">
    <source>
        <dbReference type="RuleBase" id="RU003995"/>
    </source>
</evidence>
<dbReference type="GO" id="GO:0009737">
    <property type="term" value="P:response to abscisic acid"/>
    <property type="evidence" value="ECO:0007669"/>
    <property type="project" value="TreeGrafter"/>
</dbReference>
<dbReference type="PANTHER" id="PTHR33346">
    <property type="entry name" value="DEHYDRIN XERO 2-RELATED"/>
    <property type="match status" value="1"/>
</dbReference>
<feature type="compositionally biased region" description="Basic and acidic residues" evidence="3">
    <location>
        <begin position="43"/>
        <end position="55"/>
    </location>
</feature>
<dbReference type="GO" id="GO:0046872">
    <property type="term" value="F:metal ion binding"/>
    <property type="evidence" value="ECO:0007669"/>
    <property type="project" value="UniProtKB-ARBA"/>
</dbReference>
<name>V4KTX6_EUTSA</name>
<feature type="compositionally biased region" description="Basic and acidic residues" evidence="3">
    <location>
        <begin position="130"/>
        <end position="149"/>
    </location>
</feature>
<reference evidence="4 5" key="1">
    <citation type="journal article" date="2013" name="Front. Plant Sci.">
        <title>The Reference Genome of the Halophytic Plant Eutrema salsugineum.</title>
        <authorList>
            <person name="Yang R."/>
            <person name="Jarvis D.E."/>
            <person name="Chen H."/>
            <person name="Beilstein M.A."/>
            <person name="Grimwood J."/>
            <person name="Jenkins J."/>
            <person name="Shu S."/>
            <person name="Prochnik S."/>
            <person name="Xin M."/>
            <person name="Ma C."/>
            <person name="Schmutz J."/>
            <person name="Wing R.A."/>
            <person name="Mitchell-Olds T."/>
            <person name="Schumaker K.S."/>
            <person name="Wang X."/>
        </authorList>
    </citation>
    <scope>NUCLEOTIDE SEQUENCE [LARGE SCALE GENOMIC DNA]</scope>
</reference>
<dbReference type="Pfam" id="PF00257">
    <property type="entry name" value="Dehydrin"/>
    <property type="match status" value="1"/>
</dbReference>
<dbReference type="KEGG" id="eus:EUTSA_v10008313mg"/>
<keyword evidence="5" id="KW-1185">Reference proteome</keyword>
<dbReference type="GO" id="GO:0009414">
    <property type="term" value="P:response to water deprivation"/>
    <property type="evidence" value="ECO:0007669"/>
    <property type="project" value="UniProtKB-ARBA"/>
</dbReference>
<dbReference type="GO" id="GO:0016020">
    <property type="term" value="C:membrane"/>
    <property type="evidence" value="ECO:0007669"/>
    <property type="project" value="TreeGrafter"/>
</dbReference>
<sequence>MLFKITSKKQLKSQFEFEIFSALFNILASRSRVTMAEEYKNASEEFKNVPEHETTPKISTTEEPSAEVKDRGFFDFLGKKKEEVKPQETTTPLESEFEHKAQISEPPAFVAKHEEEQETKENKPTLVEQLHQKHVEEEENKPSLFDKLHRSSSSSSSSSDEEGEDGEKRKKKKEKKKTVEGEDKTEEENKGVMDKIKEKFPHAKKTEDDHAPVVTGVPETEKIGMTEKIKEKLPGHGKKPEDSPVVDTAPVVETATPITAEHSAEHPAEKKGFLEKIKEKLPGHHAKGTEEMEKKEKESDA</sequence>
<feature type="compositionally biased region" description="Basic and acidic residues" evidence="3">
    <location>
        <begin position="66"/>
        <end position="86"/>
    </location>
</feature>
<dbReference type="STRING" id="72664.V4KTX6"/>
<evidence type="ECO:0000256" key="3">
    <source>
        <dbReference type="SAM" id="MobiDB-lite"/>
    </source>
</evidence>
<feature type="compositionally biased region" description="Basic and acidic residues" evidence="3">
    <location>
        <begin position="111"/>
        <end position="123"/>
    </location>
</feature>
<gene>
    <name evidence="4" type="ORF">EUTSA_v10008313mg</name>
</gene>
<dbReference type="OMA" id="HHAKGTE"/>
<protein>
    <recommendedName>
        <fullName evidence="6">Dehydrin</fullName>
    </recommendedName>
</protein>
<feature type="region of interest" description="Disordered" evidence="3">
    <location>
        <begin position="43"/>
        <end position="301"/>
    </location>
</feature>
<feature type="compositionally biased region" description="Basic and acidic residues" evidence="3">
    <location>
        <begin position="262"/>
        <end position="301"/>
    </location>
</feature>
<dbReference type="PANTHER" id="PTHR33346:SF2">
    <property type="entry name" value="DEHYDRIN ERD14"/>
    <property type="match status" value="1"/>
</dbReference>
<evidence type="ECO:0008006" key="6">
    <source>
        <dbReference type="Google" id="ProtNLM"/>
    </source>
</evidence>
<dbReference type="GO" id="GO:0009631">
    <property type="term" value="P:cold acclimation"/>
    <property type="evidence" value="ECO:0007669"/>
    <property type="project" value="TreeGrafter"/>
</dbReference>
<dbReference type="InterPro" id="IPR000167">
    <property type="entry name" value="Dehydrin"/>
</dbReference>
<evidence type="ECO:0000313" key="5">
    <source>
        <dbReference type="Proteomes" id="UP000030689"/>
    </source>
</evidence>
<dbReference type="GO" id="GO:0005829">
    <property type="term" value="C:cytosol"/>
    <property type="evidence" value="ECO:0007669"/>
    <property type="project" value="TreeGrafter"/>
</dbReference>
<dbReference type="InterPro" id="IPR030513">
    <property type="entry name" value="Dehydrin_CS"/>
</dbReference>
<dbReference type="PROSITE" id="PS00315">
    <property type="entry name" value="DEHYDRIN_1"/>
    <property type="match status" value="1"/>
</dbReference>
<feature type="compositionally biased region" description="Basic and acidic residues" evidence="3">
    <location>
        <begin position="177"/>
        <end position="211"/>
    </location>
</feature>
<comment type="similarity">
    <text evidence="1 2">Belongs to the plant dehydrin family.</text>
</comment>